<name>A0A165MRV7_EXIGL</name>
<dbReference type="Pfam" id="PF18803">
    <property type="entry name" value="CxC2"/>
    <property type="match status" value="1"/>
</dbReference>
<accession>A0A165MRV7</accession>
<protein>
    <recommendedName>
        <fullName evidence="1">CxC2-like cysteine cluster KDZ transposase-associated domain-containing protein</fullName>
    </recommendedName>
</protein>
<evidence type="ECO:0000313" key="3">
    <source>
        <dbReference type="Proteomes" id="UP000077266"/>
    </source>
</evidence>
<dbReference type="InParanoid" id="A0A165MRV7"/>
<dbReference type="OrthoDB" id="3192989at2759"/>
<sequence>MFDCFQLRPLCPACIVDAHVHSPFHVIHHWNNGFFSRKTLSQLGLVINIGHYGDACPNAATRAPLNVTVVHERGIHSLWRSDLFLASFLEPKTVITRGALRSFHLLMLTTKVTASGFCTFLQRLTDYWNKESSKDRSREFINAFRQFCYLRNLKRHAQRPPSPGTELGAGSLAIYCPACPQPDINMSPGWETVDLALQFLHARYSTRDGNFSLGQKNKNVDHNDLPLSLNAMYFVHVAKYARVMLEMMDDLIVSLLSIAVVAWLTYALDYRGIKSGIVSHICRHDMIEANGTADLFHGERFRCVDYAMVSSHIRYLGLKVFIEIYDVVCKWWVQFHERLATTPWMVEDFPDLVKSWPLIITGIGKYHSPNHIESCRRVRDIHLKPGMGMFDGDNGERVWAILGKIGTSVQEMGPGQREDTLNEHFADWNMLKTVELRKRLLSNGSVTTL</sequence>
<dbReference type="Proteomes" id="UP000077266">
    <property type="component" value="Unassembled WGS sequence"/>
</dbReference>
<organism evidence="2 3">
    <name type="scientific">Exidia glandulosa HHB12029</name>
    <dbReference type="NCBI Taxonomy" id="1314781"/>
    <lineage>
        <taxon>Eukaryota</taxon>
        <taxon>Fungi</taxon>
        <taxon>Dikarya</taxon>
        <taxon>Basidiomycota</taxon>
        <taxon>Agaricomycotina</taxon>
        <taxon>Agaricomycetes</taxon>
        <taxon>Auriculariales</taxon>
        <taxon>Exidiaceae</taxon>
        <taxon>Exidia</taxon>
    </lineage>
</organism>
<feature type="domain" description="CxC2-like cysteine cluster KDZ transposase-associated" evidence="1">
    <location>
        <begin position="78"/>
        <end position="127"/>
    </location>
</feature>
<keyword evidence="3" id="KW-1185">Reference proteome</keyword>
<dbReference type="Pfam" id="PF18758">
    <property type="entry name" value="KDZ"/>
    <property type="match status" value="1"/>
</dbReference>
<gene>
    <name evidence="2" type="ORF">EXIGLDRAFT_605378</name>
</gene>
<reference evidence="2 3" key="1">
    <citation type="journal article" date="2016" name="Mol. Biol. Evol.">
        <title>Comparative Genomics of Early-Diverging Mushroom-Forming Fungi Provides Insights into the Origins of Lignocellulose Decay Capabilities.</title>
        <authorList>
            <person name="Nagy L.G."/>
            <person name="Riley R."/>
            <person name="Tritt A."/>
            <person name="Adam C."/>
            <person name="Daum C."/>
            <person name="Floudas D."/>
            <person name="Sun H."/>
            <person name="Yadav J.S."/>
            <person name="Pangilinan J."/>
            <person name="Larsson K.H."/>
            <person name="Matsuura K."/>
            <person name="Barry K."/>
            <person name="Labutti K."/>
            <person name="Kuo R."/>
            <person name="Ohm R.A."/>
            <person name="Bhattacharya S.S."/>
            <person name="Shirouzu T."/>
            <person name="Yoshinaga Y."/>
            <person name="Martin F.M."/>
            <person name="Grigoriev I.V."/>
            <person name="Hibbett D.S."/>
        </authorList>
    </citation>
    <scope>NUCLEOTIDE SEQUENCE [LARGE SCALE GENOMIC DNA]</scope>
    <source>
        <strain evidence="2 3">HHB12029</strain>
    </source>
</reference>
<dbReference type="EMBL" id="KV425907">
    <property type="protein sequence ID" value="KZV99664.1"/>
    <property type="molecule type" value="Genomic_DNA"/>
</dbReference>
<dbReference type="InterPro" id="IPR040521">
    <property type="entry name" value="KDZ"/>
</dbReference>
<proteinExistence type="predicted"/>
<evidence type="ECO:0000259" key="1">
    <source>
        <dbReference type="Pfam" id="PF18803"/>
    </source>
</evidence>
<dbReference type="AlphaFoldDB" id="A0A165MRV7"/>
<dbReference type="InterPro" id="IPR041457">
    <property type="entry name" value="CxC2_KDZ-assoc"/>
</dbReference>
<evidence type="ECO:0000313" key="2">
    <source>
        <dbReference type="EMBL" id="KZV99664.1"/>
    </source>
</evidence>